<organism evidence="1 2">
    <name type="scientific">Bacillus mycoides</name>
    <dbReference type="NCBI Taxonomy" id="1405"/>
    <lineage>
        <taxon>Bacteria</taxon>
        <taxon>Bacillati</taxon>
        <taxon>Bacillota</taxon>
        <taxon>Bacilli</taxon>
        <taxon>Bacillales</taxon>
        <taxon>Bacillaceae</taxon>
        <taxon>Bacillus</taxon>
        <taxon>Bacillus cereus group</taxon>
    </lineage>
</organism>
<dbReference type="AlphaFoldDB" id="A0AAP7WE99"/>
<reference evidence="1 2" key="1">
    <citation type="submission" date="2016-12" db="EMBL/GenBank/DDBJ databases">
        <title>Genome Sequences of Twelve Sporeforming Bacillus Species Isolated from Foods.</title>
        <authorList>
            <person name="De Jong A."/>
            <person name="Holsappel S."/>
            <person name="Kuipers O.P."/>
        </authorList>
    </citation>
    <scope>NUCLEOTIDE SEQUENCE [LARGE SCALE GENOMIC DNA]</scope>
    <source>
        <strain evidence="1 2">S3E15</strain>
    </source>
</reference>
<comment type="caution">
    <text evidence="1">The sequence shown here is derived from an EMBL/GenBank/DDBJ whole genome shotgun (WGS) entry which is preliminary data.</text>
</comment>
<evidence type="ECO:0000313" key="1">
    <source>
        <dbReference type="EMBL" id="OSX96438.1"/>
    </source>
</evidence>
<sequence length="37" mass="4481">MQEKEKESILKKIIQNRFFRFSIKIILIKTISTLTKL</sequence>
<evidence type="ECO:0000313" key="2">
    <source>
        <dbReference type="Proteomes" id="UP000194131"/>
    </source>
</evidence>
<name>A0AAP7WE99_BACMY</name>
<protein>
    <submittedName>
        <fullName evidence="1">Uncharacterized protein</fullName>
    </submittedName>
</protein>
<dbReference type="EMBL" id="MRWU01000001">
    <property type="protein sequence ID" value="OSX96438.1"/>
    <property type="molecule type" value="Genomic_DNA"/>
</dbReference>
<dbReference type="Proteomes" id="UP000194131">
    <property type="component" value="Unassembled WGS sequence"/>
</dbReference>
<proteinExistence type="predicted"/>
<accession>A0AAP7WE99</accession>
<gene>
    <name evidence="1" type="ORF">S3E15_00069</name>
</gene>